<dbReference type="Proteomes" id="UP000195105">
    <property type="component" value="Unassembled WGS sequence"/>
</dbReference>
<reference evidence="11 12" key="1">
    <citation type="submission" date="2017-05" db="EMBL/GenBank/DDBJ databases">
        <title>Biotechnological potential of actinobacteria isolated from South African environments.</title>
        <authorList>
            <person name="Le Roes-Hill M."/>
            <person name="Prins A."/>
            <person name="Durrell K.A."/>
        </authorList>
    </citation>
    <scope>NUCLEOTIDE SEQUENCE [LARGE SCALE GENOMIC DNA]</scope>
    <source>
        <strain evidence="11 12">HMC13</strain>
    </source>
</reference>
<dbReference type="Gene3D" id="3.60.90.10">
    <property type="entry name" value="S-adenosylmethionine decarboxylase"/>
    <property type="match status" value="1"/>
</dbReference>
<evidence type="ECO:0000256" key="7">
    <source>
        <dbReference type="ARBA" id="ARBA00023145"/>
    </source>
</evidence>
<dbReference type="RefSeq" id="WP_086604025.1">
    <property type="nucleotide sequence ID" value="NZ_NGFN01000244.1"/>
</dbReference>
<evidence type="ECO:0000256" key="5">
    <source>
        <dbReference type="ARBA" id="ARBA00023066"/>
    </source>
</evidence>
<keyword evidence="2" id="KW-0949">S-adenosyl-L-methionine</keyword>
<dbReference type="GO" id="GO:0005829">
    <property type="term" value="C:cytosol"/>
    <property type="evidence" value="ECO:0007669"/>
    <property type="project" value="TreeGrafter"/>
</dbReference>
<keyword evidence="3" id="KW-0210">Decarboxylase</keyword>
<dbReference type="InterPro" id="IPR017716">
    <property type="entry name" value="S-AdoMet_deCOase_pro-enz"/>
</dbReference>
<keyword evidence="8" id="KW-0456">Lyase</keyword>
<evidence type="ECO:0000256" key="9">
    <source>
        <dbReference type="ARBA" id="ARBA00023270"/>
    </source>
</evidence>
<dbReference type="GO" id="GO:0004014">
    <property type="term" value="F:adenosylmethionine decarboxylase activity"/>
    <property type="evidence" value="ECO:0007669"/>
    <property type="project" value="InterPro"/>
</dbReference>
<dbReference type="InterPro" id="IPR016067">
    <property type="entry name" value="S-AdoMet_deCO2ase_core"/>
</dbReference>
<dbReference type="AlphaFoldDB" id="A0A243RRE5"/>
<keyword evidence="4" id="KW-0068">Autocatalytic cleavage</keyword>
<dbReference type="SUPFAM" id="SSF56276">
    <property type="entry name" value="S-adenosylmethionine decarboxylase"/>
    <property type="match status" value="1"/>
</dbReference>
<dbReference type="GO" id="GO:0008295">
    <property type="term" value="P:spermidine biosynthetic process"/>
    <property type="evidence" value="ECO:0007669"/>
    <property type="project" value="UniProtKB-KW"/>
</dbReference>
<evidence type="ECO:0000256" key="6">
    <source>
        <dbReference type="ARBA" id="ARBA00023115"/>
    </source>
</evidence>
<gene>
    <name evidence="11" type="ORF">CA983_30305</name>
</gene>
<keyword evidence="10" id="KW-0670">Pyruvate</keyword>
<evidence type="ECO:0000313" key="12">
    <source>
        <dbReference type="Proteomes" id="UP000195105"/>
    </source>
</evidence>
<keyword evidence="5" id="KW-0745">Spermidine biosynthesis</keyword>
<organism evidence="11 12">
    <name type="scientific">Streptomyces swartbergensis</name>
    <dbReference type="NCBI Taxonomy" id="487165"/>
    <lineage>
        <taxon>Bacteria</taxon>
        <taxon>Bacillati</taxon>
        <taxon>Actinomycetota</taxon>
        <taxon>Actinomycetes</taxon>
        <taxon>Kitasatosporales</taxon>
        <taxon>Streptomycetaceae</taxon>
        <taxon>Streptomyces</taxon>
    </lineage>
</organism>
<evidence type="ECO:0000256" key="3">
    <source>
        <dbReference type="ARBA" id="ARBA00022793"/>
    </source>
</evidence>
<dbReference type="PANTHER" id="PTHR33866">
    <property type="entry name" value="S-ADENOSYLMETHIONINE DECARBOXYLASE PROENZYME"/>
    <property type="match status" value="1"/>
</dbReference>
<evidence type="ECO:0000256" key="2">
    <source>
        <dbReference type="ARBA" id="ARBA00022691"/>
    </source>
</evidence>
<protein>
    <submittedName>
        <fullName evidence="11">Adenosylmethionine decarboxylase</fullName>
    </submittedName>
</protein>
<dbReference type="EMBL" id="NGFN01000244">
    <property type="protein sequence ID" value="OUC97591.1"/>
    <property type="molecule type" value="Genomic_DNA"/>
</dbReference>
<evidence type="ECO:0000313" key="11">
    <source>
        <dbReference type="EMBL" id="OUC97591.1"/>
    </source>
</evidence>
<evidence type="ECO:0000256" key="10">
    <source>
        <dbReference type="ARBA" id="ARBA00023317"/>
    </source>
</evidence>
<dbReference type="Pfam" id="PF02675">
    <property type="entry name" value="AdoMet_dc"/>
    <property type="match status" value="1"/>
</dbReference>
<dbReference type="InterPro" id="IPR003826">
    <property type="entry name" value="AdoMetDC_fam_prok"/>
</dbReference>
<evidence type="ECO:0000256" key="8">
    <source>
        <dbReference type="ARBA" id="ARBA00023239"/>
    </source>
</evidence>
<keyword evidence="6" id="KW-0620">Polyamine biosynthesis</keyword>
<dbReference type="NCBIfam" id="TIGR03330">
    <property type="entry name" value="SAM_DCase_Bsu"/>
    <property type="match status" value="1"/>
</dbReference>
<dbReference type="PANTHER" id="PTHR33866:SF2">
    <property type="entry name" value="S-ADENOSYLMETHIONINE DECARBOXYLASE PROENZYME"/>
    <property type="match status" value="1"/>
</dbReference>
<name>A0A243RRE5_9ACTN</name>
<keyword evidence="7" id="KW-0865">Zymogen</keyword>
<comment type="cofactor">
    <cofactor evidence="1">
        <name>pyruvate</name>
        <dbReference type="ChEBI" id="CHEBI:15361"/>
    </cofactor>
</comment>
<keyword evidence="9" id="KW-0704">Schiff base</keyword>
<sequence>MSEFQFSGRHVVADVYDIAPEAINDASLIMRSLEAGIRRSGATVCGSQMKHFEPSGFTVLYLLSESHVSVHTYPEERSLFFDAFTCGEKCRPELIIEELVAALGDCERHVQILDRGEEPGVTRTDFGVIQLAG</sequence>
<proteinExistence type="predicted"/>
<evidence type="ECO:0000256" key="1">
    <source>
        <dbReference type="ARBA" id="ARBA00001928"/>
    </source>
</evidence>
<accession>A0A243RRE5</accession>
<comment type="caution">
    <text evidence="11">The sequence shown here is derived from an EMBL/GenBank/DDBJ whole genome shotgun (WGS) entry which is preliminary data.</text>
</comment>
<evidence type="ECO:0000256" key="4">
    <source>
        <dbReference type="ARBA" id="ARBA00022813"/>
    </source>
</evidence>
<keyword evidence="12" id="KW-1185">Reference proteome</keyword>